<keyword evidence="2" id="KW-1185">Reference proteome</keyword>
<proteinExistence type="predicted"/>
<organism evidence="1 2">
    <name type="scientific">Butyricimonas faecihominis</name>
    <dbReference type="NCBI Taxonomy" id="1472416"/>
    <lineage>
        <taxon>Bacteria</taxon>
        <taxon>Pseudomonadati</taxon>
        <taxon>Bacteroidota</taxon>
        <taxon>Bacteroidia</taxon>
        <taxon>Bacteroidales</taxon>
        <taxon>Odoribacteraceae</taxon>
        <taxon>Butyricimonas</taxon>
    </lineage>
</organism>
<gene>
    <name evidence="1" type="ORF">GGR14_000783</name>
</gene>
<evidence type="ECO:0000313" key="2">
    <source>
        <dbReference type="Proteomes" id="UP000546007"/>
    </source>
</evidence>
<dbReference type="Proteomes" id="UP000546007">
    <property type="component" value="Unassembled WGS sequence"/>
</dbReference>
<dbReference type="RefSeq" id="WP_151412171.1">
    <property type="nucleotide sequence ID" value="NZ_AP028155.1"/>
</dbReference>
<protein>
    <submittedName>
        <fullName evidence="1">Uncharacterized protein</fullName>
    </submittedName>
</protein>
<evidence type="ECO:0000313" key="1">
    <source>
        <dbReference type="EMBL" id="MBB4025022.1"/>
    </source>
</evidence>
<dbReference type="GeneID" id="93101232"/>
<reference evidence="1 2" key="1">
    <citation type="submission" date="2020-08" db="EMBL/GenBank/DDBJ databases">
        <title>Genomic Encyclopedia of Type Strains, Phase IV (KMG-IV): sequencing the most valuable type-strain genomes for metagenomic binning, comparative biology and taxonomic classification.</title>
        <authorList>
            <person name="Goeker M."/>
        </authorList>
    </citation>
    <scope>NUCLEOTIDE SEQUENCE [LARGE SCALE GENOMIC DNA]</scope>
    <source>
        <strain evidence="1 2">DSM 105721</strain>
    </source>
</reference>
<comment type="caution">
    <text evidence="1">The sequence shown here is derived from an EMBL/GenBank/DDBJ whole genome shotgun (WGS) entry which is preliminary data.</text>
</comment>
<name>A0A7W6MXH2_9BACT</name>
<dbReference type="AlphaFoldDB" id="A0A7W6MXH2"/>
<sequence length="179" mass="21112">MKKTSTILIISLLVLLFYYLHDETLVNEKERQGRAVVCDALKNAVKPRRVDFKLEKPGTFEPPILIDTFFYLIDYVPGDSLRQIVCQEKIIRDSLLEKFVFDYFKEKLFKLGKPGWIEIKRDSISEYVYCYSGYSKQYMFLLQSFRFENKKWVGVDYMPGVWGEVSPPSDEDDLVPMEM</sequence>
<dbReference type="EMBL" id="JACIES010000001">
    <property type="protein sequence ID" value="MBB4025022.1"/>
    <property type="molecule type" value="Genomic_DNA"/>
</dbReference>
<accession>A0A7W6MXH2</accession>